<sequence>MSAIPASRTLLGHILLADGLISGATGALMFFAAGPLSDLLGLHVTLLRSAGFSLLPFAALLVFLAMRPLVPRALVWAIIVANVLWTVDSFVLLASGWVQPTVWGQAFTLVQALAVAGFTCLELMAVKQARVVHA</sequence>
<feature type="transmembrane region" description="Helical" evidence="1">
    <location>
        <begin position="12"/>
        <end position="34"/>
    </location>
</feature>
<protein>
    <submittedName>
        <fullName evidence="2">Uncharacterized protein</fullName>
    </submittedName>
</protein>
<evidence type="ECO:0000256" key="1">
    <source>
        <dbReference type="SAM" id="Phobius"/>
    </source>
</evidence>
<keyword evidence="1" id="KW-0472">Membrane</keyword>
<gene>
    <name evidence="2" type="ORF">FJV41_01125</name>
</gene>
<comment type="caution">
    <text evidence="2">The sequence shown here is derived from an EMBL/GenBank/DDBJ whole genome shotgun (WGS) entry which is preliminary data.</text>
</comment>
<accession>A0A540X8Z9</accession>
<feature type="transmembrane region" description="Helical" evidence="1">
    <location>
        <begin position="106"/>
        <end position="126"/>
    </location>
</feature>
<evidence type="ECO:0000313" key="2">
    <source>
        <dbReference type="EMBL" id="TQF17781.1"/>
    </source>
</evidence>
<proteinExistence type="predicted"/>
<feature type="transmembrane region" description="Helical" evidence="1">
    <location>
        <begin position="73"/>
        <end position="94"/>
    </location>
</feature>
<dbReference type="AlphaFoldDB" id="A0A540X8Z9"/>
<dbReference type="Proteomes" id="UP000315369">
    <property type="component" value="Unassembled WGS sequence"/>
</dbReference>
<dbReference type="OrthoDB" id="5383162at2"/>
<feature type="transmembrane region" description="Helical" evidence="1">
    <location>
        <begin position="46"/>
        <end position="66"/>
    </location>
</feature>
<keyword evidence="3" id="KW-1185">Reference proteome</keyword>
<name>A0A540X8Z9_9BACT</name>
<organism evidence="2 3">
    <name type="scientific">Myxococcus llanfairpwllgwyngyllgogerychwyrndrobwllllantysiliogogogochensis</name>
    <dbReference type="NCBI Taxonomy" id="2590453"/>
    <lineage>
        <taxon>Bacteria</taxon>
        <taxon>Pseudomonadati</taxon>
        <taxon>Myxococcota</taxon>
        <taxon>Myxococcia</taxon>
        <taxon>Myxococcales</taxon>
        <taxon>Cystobacterineae</taxon>
        <taxon>Myxococcaceae</taxon>
        <taxon>Myxococcus</taxon>
    </lineage>
</organism>
<dbReference type="RefSeq" id="WP_141640502.1">
    <property type="nucleotide sequence ID" value="NZ_VIFM01000003.1"/>
</dbReference>
<keyword evidence="1" id="KW-0812">Transmembrane</keyword>
<evidence type="ECO:0000313" key="3">
    <source>
        <dbReference type="Proteomes" id="UP000315369"/>
    </source>
</evidence>
<keyword evidence="1" id="KW-1133">Transmembrane helix</keyword>
<reference evidence="2 3" key="1">
    <citation type="submission" date="2019-06" db="EMBL/GenBank/DDBJ databases">
        <authorList>
            <person name="Livingstone P."/>
            <person name="Whitworth D."/>
        </authorList>
    </citation>
    <scope>NUCLEOTIDE SEQUENCE [LARGE SCALE GENOMIC DNA]</scope>
    <source>
        <strain evidence="2 3">AM401</strain>
    </source>
</reference>
<dbReference type="EMBL" id="VIFM01000003">
    <property type="protein sequence ID" value="TQF17781.1"/>
    <property type="molecule type" value="Genomic_DNA"/>
</dbReference>